<evidence type="ECO:0000256" key="4">
    <source>
        <dbReference type="ARBA" id="ARBA00022692"/>
    </source>
</evidence>
<keyword evidence="7 9" id="KW-1133">Transmembrane helix</keyword>
<dbReference type="PANTHER" id="PTHR24221:SF654">
    <property type="entry name" value="ATP-BINDING CASSETTE SUB-FAMILY B MEMBER 6"/>
    <property type="match status" value="1"/>
</dbReference>
<evidence type="ECO:0000256" key="5">
    <source>
        <dbReference type="ARBA" id="ARBA00022741"/>
    </source>
</evidence>
<feature type="transmembrane region" description="Helical" evidence="9">
    <location>
        <begin position="261"/>
        <end position="280"/>
    </location>
</feature>
<dbReference type="PROSITE" id="PS50929">
    <property type="entry name" value="ABC_TM1F"/>
    <property type="match status" value="1"/>
</dbReference>
<sequence>MLKKLFFILSKEDKNFLFFLLVFSIFVSFIESFAISLIMPFVSLASNFSHFESSTYLSSLLSKFGLSAYDFVIYLGFALIGFYAFRALLNGFYFHLLAKFSKGRYHLFALRIFKKYFSLNYEDFTRQNKSELLKSIAHEAYNLSTMLASFLLMLSEIFVVLLIYLLMLFVDYKITLFLSAFLLINALILVKILSPMIKKAGVKRERAMKDFFETLETNLSNFKFIKLRAKEKDVTSLFSSQSFDFSRANITSESVNAMPRIFLEAVGFCVLILVVILLVMQRKGDISGSLAMISMFVLALYRLMPSANRIITSYHDLLYYRSSLDIIYQALQSKDENLKDEKIDFKESIELKNISFAYKDKPLLFENLNFSIKKGEKIALVGESGGGKSTLVDLLCSLLKPDKGELLVDSKIINEANCKDYRQKIGYIPQQIYLFNESIAKNIAFCEEIDEAKVLSVLEKANLKDFISSLKDGIYTKVGDGGNNLSGGQKQRIAIARALYNEPEILVLDEATSALDDKSEERIMNEIYALSKDKTLIIIAHRLSTIKHCDKVYRLVKGKIVVEKE</sequence>
<evidence type="ECO:0000313" key="12">
    <source>
        <dbReference type="EMBL" id="ASQ30074.1"/>
    </source>
</evidence>
<feature type="domain" description="ABC transporter" evidence="10">
    <location>
        <begin position="349"/>
        <end position="564"/>
    </location>
</feature>
<dbReference type="Pfam" id="PF00664">
    <property type="entry name" value="ABC_membrane"/>
    <property type="match status" value="1"/>
</dbReference>
<keyword evidence="13" id="KW-1185">Reference proteome</keyword>
<dbReference type="GO" id="GO:0140359">
    <property type="term" value="F:ABC-type transporter activity"/>
    <property type="evidence" value="ECO:0007669"/>
    <property type="project" value="InterPro"/>
</dbReference>
<dbReference type="InterPro" id="IPR003439">
    <property type="entry name" value="ABC_transporter-like_ATP-bd"/>
</dbReference>
<dbReference type="AlphaFoldDB" id="A0A222MVP4"/>
<organism evidence="12 13">
    <name type="scientific">Campylobacter avium LMG 24591</name>
    <dbReference type="NCBI Taxonomy" id="522484"/>
    <lineage>
        <taxon>Bacteria</taxon>
        <taxon>Pseudomonadati</taxon>
        <taxon>Campylobacterota</taxon>
        <taxon>Epsilonproteobacteria</taxon>
        <taxon>Campylobacterales</taxon>
        <taxon>Campylobacteraceae</taxon>
        <taxon>Campylobacter</taxon>
    </lineage>
</organism>
<feature type="transmembrane region" description="Helical" evidence="9">
    <location>
        <begin position="150"/>
        <end position="170"/>
    </location>
</feature>
<dbReference type="FunFam" id="3.40.50.300:FF:000299">
    <property type="entry name" value="ABC transporter ATP-binding protein/permease"/>
    <property type="match status" value="1"/>
</dbReference>
<dbReference type="RefSeq" id="WP_094325519.1">
    <property type="nucleotide sequence ID" value="NZ_CP022347.1"/>
</dbReference>
<evidence type="ECO:0000256" key="6">
    <source>
        <dbReference type="ARBA" id="ARBA00022840"/>
    </source>
</evidence>
<keyword evidence="5" id="KW-0547">Nucleotide-binding</keyword>
<proteinExistence type="predicted"/>
<accession>A0A222MVP4</accession>
<evidence type="ECO:0000313" key="13">
    <source>
        <dbReference type="Proteomes" id="UP000201169"/>
    </source>
</evidence>
<dbReference type="Proteomes" id="UP000201169">
    <property type="component" value="Chromosome"/>
</dbReference>
<dbReference type="SMART" id="SM00382">
    <property type="entry name" value="AAA"/>
    <property type="match status" value="1"/>
</dbReference>
<evidence type="ECO:0000256" key="9">
    <source>
        <dbReference type="SAM" id="Phobius"/>
    </source>
</evidence>
<evidence type="ECO:0000259" key="11">
    <source>
        <dbReference type="PROSITE" id="PS50929"/>
    </source>
</evidence>
<gene>
    <name evidence="12" type="primary">pglK</name>
    <name evidence="12" type="ORF">CAV_0407</name>
</gene>
<dbReference type="InterPro" id="IPR027417">
    <property type="entry name" value="P-loop_NTPase"/>
</dbReference>
<dbReference type="InterPro" id="IPR039421">
    <property type="entry name" value="Type_1_exporter"/>
</dbReference>
<feature type="transmembrane region" description="Helical" evidence="9">
    <location>
        <begin position="176"/>
        <end position="194"/>
    </location>
</feature>
<keyword evidence="8 9" id="KW-0472">Membrane</keyword>
<dbReference type="KEGG" id="cavi:CAV_0407"/>
<dbReference type="OrthoDB" id="9760168at2"/>
<evidence type="ECO:0000256" key="2">
    <source>
        <dbReference type="ARBA" id="ARBA00022448"/>
    </source>
</evidence>
<feature type="transmembrane region" description="Helical" evidence="9">
    <location>
        <begin position="71"/>
        <end position="94"/>
    </location>
</feature>
<keyword evidence="3" id="KW-1003">Cell membrane</keyword>
<dbReference type="InterPro" id="IPR003593">
    <property type="entry name" value="AAA+_ATPase"/>
</dbReference>
<dbReference type="PROSITE" id="PS50893">
    <property type="entry name" value="ABC_TRANSPORTER_2"/>
    <property type="match status" value="1"/>
</dbReference>
<dbReference type="PROSITE" id="PS00211">
    <property type="entry name" value="ABC_TRANSPORTER_1"/>
    <property type="match status" value="1"/>
</dbReference>
<evidence type="ECO:0000256" key="8">
    <source>
        <dbReference type="ARBA" id="ARBA00023136"/>
    </source>
</evidence>
<keyword evidence="4 9" id="KW-0812">Transmembrane</keyword>
<reference evidence="12 13" key="1">
    <citation type="submission" date="2017-07" db="EMBL/GenBank/DDBJ databases">
        <title>Analysis of two Campylobacter avium genomes and identification of a novel hippuricase gene.</title>
        <authorList>
            <person name="Miller W.G."/>
            <person name="Chapman M.H."/>
            <person name="Yee E."/>
            <person name="Revez J."/>
            <person name="Bono J.L."/>
            <person name="Rossi M."/>
        </authorList>
    </citation>
    <scope>NUCLEOTIDE SEQUENCE [LARGE SCALE GENOMIC DNA]</scope>
    <source>
        <strain evidence="12 13">LMG 24591</strain>
    </source>
</reference>
<evidence type="ECO:0000256" key="1">
    <source>
        <dbReference type="ARBA" id="ARBA00004651"/>
    </source>
</evidence>
<keyword evidence="6" id="KW-0067">ATP-binding</keyword>
<dbReference type="InterPro" id="IPR011527">
    <property type="entry name" value="ABC1_TM_dom"/>
</dbReference>
<dbReference type="EMBL" id="CP022347">
    <property type="protein sequence ID" value="ASQ30074.1"/>
    <property type="molecule type" value="Genomic_DNA"/>
</dbReference>
<name>A0A222MVP4_9BACT</name>
<dbReference type="SUPFAM" id="SSF90123">
    <property type="entry name" value="ABC transporter transmembrane region"/>
    <property type="match status" value="1"/>
</dbReference>
<evidence type="ECO:0000256" key="7">
    <source>
        <dbReference type="ARBA" id="ARBA00022989"/>
    </source>
</evidence>
<dbReference type="GO" id="GO:0005524">
    <property type="term" value="F:ATP binding"/>
    <property type="evidence" value="ECO:0007669"/>
    <property type="project" value="UniProtKB-KW"/>
</dbReference>
<dbReference type="GO" id="GO:0016887">
    <property type="term" value="F:ATP hydrolysis activity"/>
    <property type="evidence" value="ECO:0007669"/>
    <property type="project" value="InterPro"/>
</dbReference>
<dbReference type="SUPFAM" id="SSF52540">
    <property type="entry name" value="P-loop containing nucleoside triphosphate hydrolases"/>
    <property type="match status" value="1"/>
</dbReference>
<keyword evidence="2" id="KW-0813">Transport</keyword>
<dbReference type="GO" id="GO:0005886">
    <property type="term" value="C:plasma membrane"/>
    <property type="evidence" value="ECO:0007669"/>
    <property type="project" value="UniProtKB-SubCell"/>
</dbReference>
<dbReference type="InterPro" id="IPR017871">
    <property type="entry name" value="ABC_transporter-like_CS"/>
</dbReference>
<dbReference type="InterPro" id="IPR036640">
    <property type="entry name" value="ABC1_TM_sf"/>
</dbReference>
<evidence type="ECO:0000259" key="10">
    <source>
        <dbReference type="PROSITE" id="PS50893"/>
    </source>
</evidence>
<dbReference type="Gene3D" id="1.20.1560.10">
    <property type="entry name" value="ABC transporter type 1, transmembrane domain"/>
    <property type="match status" value="1"/>
</dbReference>
<feature type="domain" description="ABC transmembrane type-1" evidence="11">
    <location>
        <begin position="18"/>
        <end position="317"/>
    </location>
</feature>
<evidence type="ECO:0000256" key="3">
    <source>
        <dbReference type="ARBA" id="ARBA00022475"/>
    </source>
</evidence>
<dbReference type="PANTHER" id="PTHR24221">
    <property type="entry name" value="ATP-BINDING CASSETTE SUB-FAMILY B"/>
    <property type="match status" value="1"/>
</dbReference>
<protein>
    <submittedName>
        <fullName evidence="12">Flippase</fullName>
    </submittedName>
</protein>
<dbReference type="Gene3D" id="3.40.50.300">
    <property type="entry name" value="P-loop containing nucleotide triphosphate hydrolases"/>
    <property type="match status" value="1"/>
</dbReference>
<dbReference type="Pfam" id="PF00005">
    <property type="entry name" value="ABC_tran"/>
    <property type="match status" value="1"/>
</dbReference>
<comment type="subcellular location">
    <subcellularLocation>
        <location evidence="1">Cell membrane</location>
        <topology evidence="1">Multi-pass membrane protein</topology>
    </subcellularLocation>
</comment>
<dbReference type="GO" id="GO:0034040">
    <property type="term" value="F:ATPase-coupled lipid transmembrane transporter activity"/>
    <property type="evidence" value="ECO:0007669"/>
    <property type="project" value="TreeGrafter"/>
</dbReference>